<feature type="transmembrane region" description="Helical" evidence="1">
    <location>
        <begin position="82"/>
        <end position="102"/>
    </location>
</feature>
<comment type="caution">
    <text evidence="3">The sequence shown here is derived from an EMBL/GenBank/DDBJ whole genome shotgun (WGS) entry which is preliminary data.</text>
</comment>
<feature type="non-terminal residue" evidence="3">
    <location>
        <position position="1"/>
    </location>
</feature>
<dbReference type="GO" id="GO:0004175">
    <property type="term" value="F:endopeptidase activity"/>
    <property type="evidence" value="ECO:0007669"/>
    <property type="project" value="UniProtKB-ARBA"/>
</dbReference>
<dbReference type="GO" id="GO:0080120">
    <property type="term" value="P:CAAX-box protein maturation"/>
    <property type="evidence" value="ECO:0007669"/>
    <property type="project" value="UniProtKB-ARBA"/>
</dbReference>
<sequence length="148" mass="16991">VDSVQGYLLNLFMIAILAGIGEELLFRGIFQKLFIDWTKNHHIGIIITSILFSAVHFQFYGFIPRLMIGLFFGYLYVWSRTIWLPIIAHTINNGIAVSAYYFYGKDFVEKDIDKIGMEQGGIFIVISSTMLVALLTLMVYRAEKHTQQ</sequence>
<name>X1AGA3_9ZZZZ</name>
<dbReference type="AlphaFoldDB" id="X1AGA3"/>
<reference evidence="3" key="1">
    <citation type="journal article" date="2014" name="Front. Microbiol.">
        <title>High frequency of phylogenetically diverse reductive dehalogenase-homologous genes in deep subseafloor sedimentary metagenomes.</title>
        <authorList>
            <person name="Kawai M."/>
            <person name="Futagami T."/>
            <person name="Toyoda A."/>
            <person name="Takaki Y."/>
            <person name="Nishi S."/>
            <person name="Hori S."/>
            <person name="Arai W."/>
            <person name="Tsubouchi T."/>
            <person name="Morono Y."/>
            <person name="Uchiyama I."/>
            <person name="Ito T."/>
            <person name="Fujiyama A."/>
            <person name="Inagaki F."/>
            <person name="Takami H."/>
        </authorList>
    </citation>
    <scope>NUCLEOTIDE SEQUENCE</scope>
    <source>
        <strain evidence="3">Expedition CK06-06</strain>
    </source>
</reference>
<keyword evidence="1" id="KW-0472">Membrane</keyword>
<protein>
    <recommendedName>
        <fullName evidence="2">CAAX prenyl protease 2/Lysostaphin resistance protein A-like domain-containing protein</fullName>
    </recommendedName>
</protein>
<feature type="domain" description="CAAX prenyl protease 2/Lysostaphin resistance protein A-like" evidence="2">
    <location>
        <begin position="7"/>
        <end position="94"/>
    </location>
</feature>
<organism evidence="3">
    <name type="scientific">marine sediment metagenome</name>
    <dbReference type="NCBI Taxonomy" id="412755"/>
    <lineage>
        <taxon>unclassified sequences</taxon>
        <taxon>metagenomes</taxon>
        <taxon>ecological metagenomes</taxon>
    </lineage>
</organism>
<evidence type="ECO:0000259" key="2">
    <source>
        <dbReference type="Pfam" id="PF02517"/>
    </source>
</evidence>
<dbReference type="PANTHER" id="PTHR36435:SF1">
    <property type="entry name" value="CAAX AMINO TERMINAL PROTEASE FAMILY PROTEIN"/>
    <property type="match status" value="1"/>
</dbReference>
<keyword evidence="1" id="KW-0812">Transmembrane</keyword>
<dbReference type="Pfam" id="PF02517">
    <property type="entry name" value="Rce1-like"/>
    <property type="match status" value="1"/>
</dbReference>
<feature type="transmembrane region" description="Helical" evidence="1">
    <location>
        <begin position="122"/>
        <end position="142"/>
    </location>
</feature>
<feature type="transmembrane region" description="Helical" evidence="1">
    <location>
        <begin position="6"/>
        <end position="30"/>
    </location>
</feature>
<evidence type="ECO:0000256" key="1">
    <source>
        <dbReference type="SAM" id="Phobius"/>
    </source>
</evidence>
<dbReference type="EMBL" id="BART01013824">
    <property type="protein sequence ID" value="GAG81590.1"/>
    <property type="molecule type" value="Genomic_DNA"/>
</dbReference>
<gene>
    <name evidence="3" type="ORF">S01H4_28023</name>
</gene>
<dbReference type="PANTHER" id="PTHR36435">
    <property type="entry name" value="SLR1288 PROTEIN"/>
    <property type="match status" value="1"/>
</dbReference>
<dbReference type="InterPro" id="IPR003675">
    <property type="entry name" value="Rce1/LyrA-like_dom"/>
</dbReference>
<accession>X1AGA3</accession>
<proteinExistence type="predicted"/>
<keyword evidence="1" id="KW-1133">Transmembrane helix</keyword>
<feature type="transmembrane region" description="Helical" evidence="1">
    <location>
        <begin position="42"/>
        <end position="62"/>
    </location>
</feature>
<evidence type="ECO:0000313" key="3">
    <source>
        <dbReference type="EMBL" id="GAG81590.1"/>
    </source>
</evidence>
<dbReference type="InterPro" id="IPR052710">
    <property type="entry name" value="CAAX_protease"/>
</dbReference>